<dbReference type="EMBL" id="BAMV01000011">
    <property type="protein sequence ID" value="GAN60418.1"/>
    <property type="molecule type" value="Genomic_DNA"/>
</dbReference>
<dbReference type="Pfam" id="PF11205">
    <property type="entry name" value="DUF2987"/>
    <property type="match status" value="1"/>
</dbReference>
<dbReference type="STRING" id="1231339.Abci_011_148"/>
<evidence type="ECO:0000313" key="3">
    <source>
        <dbReference type="EMBL" id="GEL58122.1"/>
    </source>
</evidence>
<accession>A0A6N3SM41</accession>
<protein>
    <recommendedName>
        <fullName evidence="6">DUF2987 domain-containing protein</fullName>
    </recommendedName>
</protein>
<organism evidence="2 4">
    <name type="scientific">Acetobacter cibinongensis</name>
    <dbReference type="NCBI Taxonomy" id="146475"/>
    <lineage>
        <taxon>Bacteria</taxon>
        <taxon>Pseudomonadati</taxon>
        <taxon>Pseudomonadota</taxon>
        <taxon>Alphaproteobacteria</taxon>
        <taxon>Acetobacterales</taxon>
        <taxon>Acetobacteraceae</taxon>
        <taxon>Acetobacter</taxon>
    </lineage>
</organism>
<proteinExistence type="predicted"/>
<accession>A0A0D6N4C0</accession>
<dbReference type="InterPro" id="IPR021370">
    <property type="entry name" value="DUF2987"/>
</dbReference>
<sequence>MTFLRHPLALAACLSLPLLPLFPAHAAQAPQTESVDVHAARTVLVQHYRKVGRFYRRFNALPEQDRANLSLHVLGRILPEDKPLSFAKLHLQTQAGQVPLWRDGSDEMVFPLSDALWQENPPLMATLTQDEHIHFAFQIMVKPAQPDSFSNTQALAWLKQLDHCMKDVVGLVFSFLLPGTQALEVTLAPHSSLQATADGQTKTLFDNTGDSTASYTLEPKRFSQNTQFQTTHAIKQIMIKVPIDLHADLKRKEG</sequence>
<evidence type="ECO:0000256" key="1">
    <source>
        <dbReference type="SAM" id="SignalP"/>
    </source>
</evidence>
<dbReference type="Proteomes" id="UP000321891">
    <property type="component" value="Unassembled WGS sequence"/>
</dbReference>
<dbReference type="EMBL" id="BJVU01000002">
    <property type="protein sequence ID" value="GEL58122.1"/>
    <property type="molecule type" value="Genomic_DNA"/>
</dbReference>
<feature type="chain" id="PRO_5030005764" description="DUF2987 domain-containing protein" evidence="1">
    <location>
        <begin position="27"/>
        <end position="254"/>
    </location>
</feature>
<comment type="caution">
    <text evidence="2">The sequence shown here is derived from an EMBL/GenBank/DDBJ whole genome shotgun (WGS) entry which is preliminary data.</text>
</comment>
<keyword evidence="5" id="KW-1185">Reference proteome</keyword>
<gene>
    <name evidence="2" type="ORF">Abci_011_148</name>
    <name evidence="3" type="ORF">ACI01nite_07240</name>
</gene>
<evidence type="ECO:0000313" key="5">
    <source>
        <dbReference type="Proteomes" id="UP000321891"/>
    </source>
</evidence>
<dbReference type="AlphaFoldDB" id="A0A0D6N4C0"/>
<keyword evidence="1" id="KW-0732">Signal</keyword>
<evidence type="ECO:0000313" key="4">
    <source>
        <dbReference type="Proteomes" id="UP000032671"/>
    </source>
</evidence>
<feature type="signal peptide" evidence="1">
    <location>
        <begin position="1"/>
        <end position="26"/>
    </location>
</feature>
<dbReference type="RefSeq" id="WP_048838453.1">
    <property type="nucleotide sequence ID" value="NZ_BAMV01000011.1"/>
</dbReference>
<evidence type="ECO:0000313" key="2">
    <source>
        <dbReference type="EMBL" id="GAN60418.1"/>
    </source>
</evidence>
<reference evidence="3 5" key="2">
    <citation type="submission" date="2019-07" db="EMBL/GenBank/DDBJ databases">
        <title>Whole genome shotgun sequence of Acetobacter cibinongensis NBRC 16605.</title>
        <authorList>
            <person name="Hosoyama A."/>
            <person name="Uohara A."/>
            <person name="Ohji S."/>
            <person name="Ichikawa N."/>
        </authorList>
    </citation>
    <scope>NUCLEOTIDE SEQUENCE [LARGE SCALE GENOMIC DNA]</scope>
    <source>
        <strain evidence="3 5">NBRC 16605</strain>
    </source>
</reference>
<evidence type="ECO:0008006" key="6">
    <source>
        <dbReference type="Google" id="ProtNLM"/>
    </source>
</evidence>
<dbReference type="Proteomes" id="UP000032671">
    <property type="component" value="Unassembled WGS sequence"/>
</dbReference>
<name>A0A0D6N4C0_9PROT</name>
<reference evidence="2 4" key="1">
    <citation type="submission" date="2012-11" db="EMBL/GenBank/DDBJ databases">
        <title>Whole genome sequence of Acetobacter cibinongensis 4H-1.</title>
        <authorList>
            <person name="Azuma Y."/>
            <person name="Higashiura N."/>
            <person name="Hirakawa H."/>
            <person name="Matsushita K."/>
        </authorList>
    </citation>
    <scope>NUCLEOTIDE SEQUENCE [LARGE SCALE GENOMIC DNA]</scope>
    <source>
        <strain evidence="2 4">4H-1</strain>
    </source>
</reference>